<keyword evidence="4" id="KW-0456">Lyase</keyword>
<organism evidence="8 9">
    <name type="scientific">Pseudomonas syringae</name>
    <dbReference type="NCBI Taxonomy" id="317"/>
    <lineage>
        <taxon>Bacteria</taxon>
        <taxon>Pseudomonadati</taxon>
        <taxon>Pseudomonadota</taxon>
        <taxon>Gammaproteobacteria</taxon>
        <taxon>Pseudomonadales</taxon>
        <taxon>Pseudomonadaceae</taxon>
        <taxon>Pseudomonas</taxon>
    </lineage>
</organism>
<feature type="binding site" evidence="7">
    <location>
        <position position="123"/>
    </location>
    <ligand>
        <name>substrate</name>
    </ligand>
</feature>
<evidence type="ECO:0000256" key="4">
    <source>
        <dbReference type="ARBA" id="ARBA00023239"/>
    </source>
</evidence>
<dbReference type="Pfam" id="PF03737">
    <property type="entry name" value="RraA-like"/>
    <property type="match status" value="1"/>
</dbReference>
<evidence type="ECO:0000256" key="2">
    <source>
        <dbReference type="ARBA" id="ARBA00016549"/>
    </source>
</evidence>
<dbReference type="CDD" id="cd16841">
    <property type="entry name" value="RraA_family"/>
    <property type="match status" value="1"/>
</dbReference>
<evidence type="ECO:0000256" key="3">
    <source>
        <dbReference type="ARBA" id="ARBA00022723"/>
    </source>
</evidence>
<dbReference type="InterPro" id="IPR036704">
    <property type="entry name" value="RraA/RraA-like_sf"/>
</dbReference>
<keyword evidence="9" id="KW-1185">Reference proteome</keyword>
<evidence type="ECO:0000256" key="1">
    <source>
        <dbReference type="ARBA" id="ARBA00001968"/>
    </source>
</evidence>
<dbReference type="PANTHER" id="PTHR33254">
    <property type="entry name" value="4-HYDROXY-4-METHYL-2-OXOGLUTARATE ALDOLASE 3-RELATED"/>
    <property type="match status" value="1"/>
</dbReference>
<dbReference type="PANTHER" id="PTHR33254:SF4">
    <property type="entry name" value="4-HYDROXY-4-METHYL-2-OXOGLUTARATE ALDOLASE 3-RELATED"/>
    <property type="match status" value="1"/>
</dbReference>
<evidence type="ECO:0000313" key="8">
    <source>
        <dbReference type="EMBL" id="KFE54526.1"/>
    </source>
</evidence>
<dbReference type="GO" id="GO:0016829">
    <property type="term" value="F:lyase activity"/>
    <property type="evidence" value="ECO:0007669"/>
    <property type="project" value="UniProtKB-KW"/>
</dbReference>
<evidence type="ECO:0000256" key="6">
    <source>
        <dbReference type="ARBA" id="ARBA00030169"/>
    </source>
</evidence>
<keyword evidence="8" id="KW-0808">Transferase</keyword>
<comment type="cofactor">
    <cofactor evidence="1">
        <name>a divalent metal cation</name>
        <dbReference type="ChEBI" id="CHEBI:60240"/>
    </cofactor>
</comment>
<proteinExistence type="predicted"/>
<dbReference type="EMBL" id="JPQU01000043">
    <property type="protein sequence ID" value="KFE54526.1"/>
    <property type="molecule type" value="Genomic_DNA"/>
</dbReference>
<dbReference type="Gene3D" id="3.50.30.40">
    <property type="entry name" value="Ribonuclease E inhibitor RraA/RraA-like"/>
    <property type="match status" value="1"/>
</dbReference>
<dbReference type="OrthoDB" id="8717144at2"/>
<feature type="binding site" evidence="7">
    <location>
        <begin position="101"/>
        <end position="104"/>
    </location>
    <ligand>
        <name>substrate</name>
    </ligand>
</feature>
<name>A0A085VGG3_PSESX</name>
<dbReference type="GO" id="GO:0032259">
    <property type="term" value="P:methylation"/>
    <property type="evidence" value="ECO:0007669"/>
    <property type="project" value="UniProtKB-KW"/>
</dbReference>
<evidence type="ECO:0000313" key="9">
    <source>
        <dbReference type="Proteomes" id="UP000028631"/>
    </source>
</evidence>
<dbReference type="InterPro" id="IPR005493">
    <property type="entry name" value="RraA/RraA-like"/>
</dbReference>
<keyword evidence="8" id="KW-0489">Methyltransferase</keyword>
<gene>
    <name evidence="8" type="ORF">IV01_15555</name>
</gene>
<protein>
    <recommendedName>
        <fullName evidence="2">Putative 4-hydroxy-4-methyl-2-oxoglutarate aldolase</fullName>
    </recommendedName>
    <alternativeName>
        <fullName evidence="5">Regulator of ribonuclease activity homolog</fullName>
    </alternativeName>
    <alternativeName>
        <fullName evidence="6">RraA-like protein</fullName>
    </alternativeName>
</protein>
<keyword evidence="7" id="KW-0460">Magnesium</keyword>
<dbReference type="PATRIC" id="fig|317.175.peg.3237"/>
<dbReference type="GO" id="GO:0046872">
    <property type="term" value="F:metal ion binding"/>
    <property type="evidence" value="ECO:0007669"/>
    <property type="project" value="UniProtKB-KW"/>
</dbReference>
<dbReference type="AlphaFoldDB" id="A0A085VGG3"/>
<dbReference type="SUPFAM" id="SSF89562">
    <property type="entry name" value="RraA-like"/>
    <property type="match status" value="1"/>
</dbReference>
<dbReference type="Proteomes" id="UP000028631">
    <property type="component" value="Unassembled WGS sequence"/>
</dbReference>
<reference evidence="8 9" key="1">
    <citation type="submission" date="2014-07" db="EMBL/GenBank/DDBJ databases">
        <title>Draft Genome Sequences of Environmental Pseudomonas syringae strains.</title>
        <authorList>
            <person name="Baltrus D.A."/>
            <person name="Berge O."/>
            <person name="Morris C."/>
        </authorList>
    </citation>
    <scope>NUCLEOTIDE SEQUENCE [LARGE SCALE GENOMIC DNA]</scope>
    <source>
        <strain evidence="8 9">GAW0119</strain>
    </source>
</reference>
<feature type="binding site" evidence="7">
    <location>
        <position position="124"/>
    </location>
    <ligand>
        <name>Mg(2+)</name>
        <dbReference type="ChEBI" id="CHEBI:18420"/>
    </ligand>
</feature>
<evidence type="ECO:0000256" key="5">
    <source>
        <dbReference type="ARBA" id="ARBA00029596"/>
    </source>
</evidence>
<dbReference type="GO" id="GO:0008168">
    <property type="term" value="F:methyltransferase activity"/>
    <property type="evidence" value="ECO:0007669"/>
    <property type="project" value="UniProtKB-KW"/>
</dbReference>
<comment type="cofactor">
    <cofactor evidence="7">
        <name>Mg(2+)</name>
        <dbReference type="ChEBI" id="CHEBI:18420"/>
    </cofactor>
</comment>
<keyword evidence="3 7" id="KW-0479">Metal-binding</keyword>
<dbReference type="RefSeq" id="WP_032629451.1">
    <property type="nucleotide sequence ID" value="NZ_JPQU01000043.1"/>
</dbReference>
<comment type="caution">
    <text evidence="8">The sequence shown here is derived from an EMBL/GenBank/DDBJ whole genome shotgun (WGS) entry which is preliminary data.</text>
</comment>
<evidence type="ECO:0000256" key="7">
    <source>
        <dbReference type="PIRSR" id="PIRSR605493-1"/>
    </source>
</evidence>
<accession>A0A085VGG3</accession>
<sequence>MNTEHYFPLPDLIPEELLERFRKLSPAQLCDGMQSLGIPRNGAMDADLMPLDENKIMLGTAYTVDTEDGDNFPIHVAVYQGQPGYVLVVAGKGYPGRAYIGDLMAGAAQAVGLSGMVIDGCVRDKVPLSQLDIPVYAKGFMQRSPGKKGPGKINATVNCAGVEVAAGDLVFGDYDGVTVVPRARLVEVLEASEKKSAYENQRREVMDEYTRCRDSGLPLPPLAPDWVTQLLQGK</sequence>